<evidence type="ECO:0008006" key="3">
    <source>
        <dbReference type="Google" id="ProtNLM"/>
    </source>
</evidence>
<dbReference type="AlphaFoldDB" id="A0A843W6Z1"/>
<accession>A0A843W6Z1</accession>
<evidence type="ECO:0000313" key="2">
    <source>
        <dbReference type="Proteomes" id="UP000652761"/>
    </source>
</evidence>
<proteinExistence type="predicted"/>
<organism evidence="1 2">
    <name type="scientific">Colocasia esculenta</name>
    <name type="common">Wild taro</name>
    <name type="synonym">Arum esculentum</name>
    <dbReference type="NCBI Taxonomy" id="4460"/>
    <lineage>
        <taxon>Eukaryota</taxon>
        <taxon>Viridiplantae</taxon>
        <taxon>Streptophyta</taxon>
        <taxon>Embryophyta</taxon>
        <taxon>Tracheophyta</taxon>
        <taxon>Spermatophyta</taxon>
        <taxon>Magnoliopsida</taxon>
        <taxon>Liliopsida</taxon>
        <taxon>Araceae</taxon>
        <taxon>Aroideae</taxon>
        <taxon>Colocasieae</taxon>
        <taxon>Colocasia</taxon>
    </lineage>
</organism>
<dbReference type="Proteomes" id="UP000652761">
    <property type="component" value="Unassembled WGS sequence"/>
</dbReference>
<dbReference type="PANTHER" id="PTHR35721">
    <property type="entry name" value="UREIDOGLYCOLATE HYDROLASE"/>
    <property type="match status" value="1"/>
</dbReference>
<dbReference type="OrthoDB" id="2018886at2759"/>
<comment type="caution">
    <text evidence="1">The sequence shown here is derived from an EMBL/GenBank/DDBJ whole genome shotgun (WGS) entry which is preliminary data.</text>
</comment>
<evidence type="ECO:0000313" key="1">
    <source>
        <dbReference type="EMBL" id="MQM05722.1"/>
    </source>
</evidence>
<dbReference type="InterPro" id="IPR024060">
    <property type="entry name" value="Ureidoglycolate_lyase_dom_sf"/>
</dbReference>
<dbReference type="InterPro" id="IPR011051">
    <property type="entry name" value="RmlC_Cupin_sf"/>
</dbReference>
<dbReference type="PANTHER" id="PTHR35721:SF1">
    <property type="entry name" value="UREIDOGLYCOLATE HYDROLASE"/>
    <property type="match status" value="1"/>
</dbReference>
<protein>
    <recommendedName>
        <fullName evidence="3">Ureidoglycolate hydrolase</fullName>
    </recommendedName>
</protein>
<dbReference type="GO" id="GO:0004848">
    <property type="term" value="F:ureidoglycolate hydrolase activity"/>
    <property type="evidence" value="ECO:0007669"/>
    <property type="project" value="InterPro"/>
</dbReference>
<sequence length="320" mass="35831">MLTLRPCTIGLSGKGISHTRRCRRFPITMASSGVERRATTVVKLTAVEATPANFAEFGQVILASADGQEFGPNDAQLELHRGVPRHLIPFLFCFCACGLLFVSASGREGEPSFHKPLWKKAHLLPRFGSLHIPPPLFFSKCFQKFSKTQYIDCDFGRLIEEKYKLEVHFDSTPYALSLLLTLSNLDRFYIMHLEQRKLKFASITHHASVTQCLGSVGGVEWFLGVAKASILDGEKIGVAKKVVKAASGHYYVPPHPDDVFVFRVTGPKFLKLNVGTWHAGPLFREKAIDFYNLELSDTNVVDHTTHYFSKEDGVVFEIEN</sequence>
<dbReference type="EMBL" id="NMUH01003466">
    <property type="protein sequence ID" value="MQM05722.1"/>
    <property type="molecule type" value="Genomic_DNA"/>
</dbReference>
<dbReference type="SUPFAM" id="SSF51182">
    <property type="entry name" value="RmlC-like cupins"/>
    <property type="match status" value="1"/>
</dbReference>
<reference evidence="1" key="1">
    <citation type="submission" date="2017-07" db="EMBL/GenBank/DDBJ databases">
        <title>Taro Niue Genome Assembly and Annotation.</title>
        <authorList>
            <person name="Atibalentja N."/>
            <person name="Keating K."/>
            <person name="Fields C.J."/>
        </authorList>
    </citation>
    <scope>NUCLEOTIDE SEQUENCE</scope>
    <source>
        <strain evidence="1">Niue_2</strain>
        <tissue evidence="1">Leaf</tissue>
    </source>
</reference>
<keyword evidence="2" id="KW-1185">Reference proteome</keyword>
<gene>
    <name evidence="1" type="ORF">Taro_038536</name>
</gene>
<dbReference type="Gene3D" id="2.60.120.480">
    <property type="entry name" value="Ureidoglycolate hydrolase"/>
    <property type="match status" value="1"/>
</dbReference>
<name>A0A843W6Z1_COLES</name>